<proteinExistence type="predicted"/>
<keyword evidence="3" id="KW-1185">Reference proteome</keyword>
<reference evidence="2 3" key="1">
    <citation type="submission" date="2017-11" db="EMBL/GenBank/DDBJ databases">
        <title>De-novo sequencing of pomegranate (Punica granatum L.) genome.</title>
        <authorList>
            <person name="Akparov Z."/>
            <person name="Amiraslanov A."/>
            <person name="Hajiyeva S."/>
            <person name="Abbasov M."/>
            <person name="Kaur K."/>
            <person name="Hamwieh A."/>
            <person name="Solovyev V."/>
            <person name="Salamov A."/>
            <person name="Braich B."/>
            <person name="Kosarev P."/>
            <person name="Mahmoud A."/>
            <person name="Hajiyev E."/>
            <person name="Babayeva S."/>
            <person name="Izzatullayeva V."/>
            <person name="Mammadov A."/>
            <person name="Mammadov A."/>
            <person name="Sharifova S."/>
            <person name="Ojaghi J."/>
            <person name="Eynullazada K."/>
            <person name="Bayramov B."/>
            <person name="Abdulazimova A."/>
            <person name="Shahmuradov I."/>
        </authorList>
    </citation>
    <scope>NUCLEOTIDE SEQUENCE [LARGE SCALE GENOMIC DNA]</scope>
    <source>
        <strain evidence="3">cv. AG2017</strain>
        <tissue evidence="2">Leaf</tissue>
    </source>
</reference>
<dbReference type="Proteomes" id="UP000233551">
    <property type="component" value="Unassembled WGS sequence"/>
</dbReference>
<feature type="region of interest" description="Disordered" evidence="1">
    <location>
        <begin position="1"/>
        <end position="39"/>
    </location>
</feature>
<evidence type="ECO:0000256" key="1">
    <source>
        <dbReference type="SAM" id="MobiDB-lite"/>
    </source>
</evidence>
<dbReference type="EMBL" id="PGOL01002706">
    <property type="protein sequence ID" value="PKI45574.1"/>
    <property type="molecule type" value="Genomic_DNA"/>
</dbReference>
<comment type="caution">
    <text evidence="2">The sequence shown here is derived from an EMBL/GenBank/DDBJ whole genome shotgun (WGS) entry which is preliminary data.</text>
</comment>
<feature type="compositionally biased region" description="Low complexity" evidence="1">
    <location>
        <begin position="1"/>
        <end position="16"/>
    </location>
</feature>
<protein>
    <submittedName>
        <fullName evidence="2">Uncharacterized protein</fullName>
    </submittedName>
</protein>
<name>A0A2I0INJ1_PUNGR</name>
<sequence length="133" mass="14177">MPTLLSVPAAAPVSSSNLKPPPASSDLTSTTLPQPHHGSCHQSFAHVPTSNYGSFELGGEVCNNWGFAFDFLEELIQVADCVDSGEQGSRKATTSFLAIWGSLTELGPAQPPREISVTVGTRKKMARLKHLTE</sequence>
<gene>
    <name evidence="2" type="ORF">CRG98_034092</name>
</gene>
<organism evidence="2 3">
    <name type="scientific">Punica granatum</name>
    <name type="common">Pomegranate</name>
    <dbReference type="NCBI Taxonomy" id="22663"/>
    <lineage>
        <taxon>Eukaryota</taxon>
        <taxon>Viridiplantae</taxon>
        <taxon>Streptophyta</taxon>
        <taxon>Embryophyta</taxon>
        <taxon>Tracheophyta</taxon>
        <taxon>Spermatophyta</taxon>
        <taxon>Magnoliopsida</taxon>
        <taxon>eudicotyledons</taxon>
        <taxon>Gunneridae</taxon>
        <taxon>Pentapetalae</taxon>
        <taxon>rosids</taxon>
        <taxon>malvids</taxon>
        <taxon>Myrtales</taxon>
        <taxon>Lythraceae</taxon>
        <taxon>Punica</taxon>
    </lineage>
</organism>
<dbReference type="AlphaFoldDB" id="A0A2I0INJ1"/>
<evidence type="ECO:0000313" key="3">
    <source>
        <dbReference type="Proteomes" id="UP000233551"/>
    </source>
</evidence>
<evidence type="ECO:0000313" key="2">
    <source>
        <dbReference type="EMBL" id="PKI45574.1"/>
    </source>
</evidence>
<accession>A0A2I0INJ1</accession>